<dbReference type="Pfam" id="PF12937">
    <property type="entry name" value="F-box-like"/>
    <property type="match status" value="1"/>
</dbReference>
<gene>
    <name evidence="2" type="ORF">CAMP_LOCUS17412</name>
</gene>
<evidence type="ECO:0000259" key="1">
    <source>
        <dbReference type="PROSITE" id="PS50181"/>
    </source>
</evidence>
<organism evidence="2 3">
    <name type="scientific">Caenorhabditis angaria</name>
    <dbReference type="NCBI Taxonomy" id="860376"/>
    <lineage>
        <taxon>Eukaryota</taxon>
        <taxon>Metazoa</taxon>
        <taxon>Ecdysozoa</taxon>
        <taxon>Nematoda</taxon>
        <taxon>Chromadorea</taxon>
        <taxon>Rhabditida</taxon>
        <taxon>Rhabditina</taxon>
        <taxon>Rhabditomorpha</taxon>
        <taxon>Rhabditoidea</taxon>
        <taxon>Rhabditidae</taxon>
        <taxon>Peloderinae</taxon>
        <taxon>Caenorhabditis</taxon>
    </lineage>
</organism>
<dbReference type="PANTHER" id="PTHR20872:SF1">
    <property type="entry name" value="F-BOX DOMAIN-CONTAINING PROTEIN"/>
    <property type="match status" value="1"/>
</dbReference>
<dbReference type="EMBL" id="CANHGI010000006">
    <property type="protein sequence ID" value="CAI5454775.1"/>
    <property type="molecule type" value="Genomic_DNA"/>
</dbReference>
<comment type="caution">
    <text evidence="2">The sequence shown here is derived from an EMBL/GenBank/DDBJ whole genome shotgun (WGS) entry which is preliminary data.</text>
</comment>
<dbReference type="SMART" id="SM00256">
    <property type="entry name" value="FBOX"/>
    <property type="match status" value="1"/>
</dbReference>
<dbReference type="InterPro" id="IPR001810">
    <property type="entry name" value="F-box_dom"/>
</dbReference>
<dbReference type="InterPro" id="IPR036047">
    <property type="entry name" value="F-box-like_dom_sf"/>
</dbReference>
<dbReference type="Gene3D" id="1.20.1280.50">
    <property type="match status" value="1"/>
</dbReference>
<sequence>MVEAEMEEENEDEVKWQILPTDLLQQIFAHLPVKNLGRCSQVCSNWFYTYHTDYPWRTFTFKDGIFVRRKFTQHSGWQYHIDHWRLRFLITNAARRWRILIIRPVTNLFNLYEFFRVLTNFSEYYERHTEEDRPLAMVRDFHFQWKLHVDEDETSGILQDKDIGTGGEMLHTLTSVMKHLHGLKSISLIDLQLTHWEADRFIVELLDKFSNQLTYLSLLNVTLHPKPFLQVGLFLNLRKLLVSPQMLDADTLSVISCLQNLDTFSIIQDEKSSAAPVCNRQAWKTFTAQSQGRIRVWLILRGKPKIHLIIQPNAPVYGIKMEMSSGQLTLETAEQIANFYSNTLCQFVQCGLERYKRGGKMNERVDLALFELCRRCLNLEVVSCRERISHGTAVMLAIFAQRNGFKLFLRQNGLLKRVCWCRTDVTEHEVDFDWLKQVCKSQEEVISTIQILTKQTWPVLDDKAFNSFCK</sequence>
<dbReference type="PROSITE" id="PS50181">
    <property type="entry name" value="FBOX"/>
    <property type="match status" value="1"/>
</dbReference>
<dbReference type="Proteomes" id="UP001152747">
    <property type="component" value="Unassembled WGS sequence"/>
</dbReference>
<dbReference type="PANTHER" id="PTHR20872">
    <property type="match status" value="1"/>
</dbReference>
<dbReference type="SUPFAM" id="SSF81383">
    <property type="entry name" value="F-box domain"/>
    <property type="match status" value="1"/>
</dbReference>
<evidence type="ECO:0000313" key="2">
    <source>
        <dbReference type="EMBL" id="CAI5454775.1"/>
    </source>
</evidence>
<evidence type="ECO:0000313" key="3">
    <source>
        <dbReference type="Proteomes" id="UP001152747"/>
    </source>
</evidence>
<proteinExistence type="predicted"/>
<feature type="domain" description="F-box" evidence="1">
    <location>
        <begin position="13"/>
        <end position="59"/>
    </location>
</feature>
<protein>
    <recommendedName>
        <fullName evidence="1">F-box domain-containing protein</fullName>
    </recommendedName>
</protein>
<name>A0A9P1J166_9PELO</name>
<accession>A0A9P1J166</accession>
<reference evidence="2" key="1">
    <citation type="submission" date="2022-11" db="EMBL/GenBank/DDBJ databases">
        <authorList>
            <person name="Kikuchi T."/>
        </authorList>
    </citation>
    <scope>NUCLEOTIDE SEQUENCE</scope>
    <source>
        <strain evidence="2">PS1010</strain>
    </source>
</reference>
<dbReference type="OrthoDB" id="9974792at2759"/>
<dbReference type="AlphaFoldDB" id="A0A9P1J166"/>
<keyword evidence="3" id="KW-1185">Reference proteome</keyword>